<reference evidence="2 3" key="1">
    <citation type="submission" date="2021-02" db="EMBL/GenBank/DDBJ databases">
        <title>Variation within the Batrachochytrium salamandrivorans European outbreak.</title>
        <authorList>
            <person name="Kelly M."/>
            <person name="Pasmans F."/>
            <person name="Shea T.P."/>
            <person name="Munoz J.F."/>
            <person name="Carranza S."/>
            <person name="Cuomo C.A."/>
            <person name="Martel A."/>
        </authorList>
    </citation>
    <scope>NUCLEOTIDE SEQUENCE [LARGE SCALE GENOMIC DNA]</scope>
    <source>
        <strain evidence="2 3">AMFP18/2</strain>
    </source>
</reference>
<organism evidence="2 3">
    <name type="scientific">Batrachochytrium salamandrivorans</name>
    <dbReference type="NCBI Taxonomy" id="1357716"/>
    <lineage>
        <taxon>Eukaryota</taxon>
        <taxon>Fungi</taxon>
        <taxon>Fungi incertae sedis</taxon>
        <taxon>Chytridiomycota</taxon>
        <taxon>Chytridiomycota incertae sedis</taxon>
        <taxon>Chytridiomycetes</taxon>
        <taxon>Rhizophydiales</taxon>
        <taxon>Rhizophydiales incertae sedis</taxon>
        <taxon>Batrachochytrium</taxon>
    </lineage>
</organism>
<sequence length="877" mass="96737">MPPRFHVLTAGFKASIFAKQQDPLTAMASSPSPSHSMMRSCSTSSRSSLSNIAAQSTAVAGSNDGSSYAPQSSDSGDSDAYNTEQLKHEPDLVSFKTSALANKRKSRLGTTRYLSQRQALSDDERQQIQMAGILSWNYPASERAGKKIGFVEYYFTIIDGTLNRYQSKEKFEEGGKPMSTIGISNALTFISDSPINPGFKRLRVLLVEDNETHLFEKNNDALLQDWKSVIGTVAYRWGAAQKDTLEHEVAYLRKQLGMLWEMCQNGLVPPKIQKRMTDVTTDMQVKDDLLADVIARQAMYLQKKGHHGGAGLFSEGFGDSELVGQLTQEPSSSDEELDSQDNDEDDESKDSSCNESMDHSINLFAETQELDSLSTQNRARVIDAVDLSCKVDTHPIHSAIMAIPSRNDSISDKAFPYIDTTTKAPIELTVILATPDAKQGNLSDEEFPSEELLTDNILPITRENTKRLSGISFSAIEKSPTHHSKTSLTDESDTTSHRKSIIEPVQCTSSTNKDGRHVFHSATLSNSNQDKEARIITTDSREGGLLTATKNVDRHMSLNDMIGINAALINTPTNMNSSSALDLQYCSYSETNILGEQKSFQTISQHRVSGTDGLFSEISTAPFLSHDSDNKPLSGYIREKQLKNVSTDTETHASTDSNIQKIRSRRKSSIDGNSLNTYLNLQDSTQLVNDYNEHLQVGSNHDTVQDPNLWGSSCESTHITTTDILDKNDKVASDSLQNIQLKGSLNSLKNDTEAQFNLRTADPSGIDVKETLGESIQHSVSISHAKTDSQNIPPQLKTKNECPLFSSKGEINESDQVGKIHHEQDTHRVHKESSLPDSRANFADVMDLKLMASNISIIDKTHDTTVASRHVDSREKG</sequence>
<evidence type="ECO:0000313" key="2">
    <source>
        <dbReference type="EMBL" id="KAH6586921.1"/>
    </source>
</evidence>
<evidence type="ECO:0000256" key="1">
    <source>
        <dbReference type="SAM" id="MobiDB-lite"/>
    </source>
</evidence>
<protein>
    <recommendedName>
        <fullName evidence="4">PH domain-containing protein</fullName>
    </recommendedName>
</protein>
<feature type="region of interest" description="Disordered" evidence="1">
    <location>
        <begin position="644"/>
        <end position="668"/>
    </location>
</feature>
<dbReference type="SUPFAM" id="SSF50729">
    <property type="entry name" value="PH domain-like"/>
    <property type="match status" value="1"/>
</dbReference>
<accession>A0ABQ8EV91</accession>
<feature type="compositionally biased region" description="Polar residues" evidence="1">
    <location>
        <begin position="51"/>
        <end position="82"/>
    </location>
</feature>
<evidence type="ECO:0000313" key="3">
    <source>
        <dbReference type="Proteomes" id="UP001648503"/>
    </source>
</evidence>
<evidence type="ECO:0008006" key="4">
    <source>
        <dbReference type="Google" id="ProtNLM"/>
    </source>
</evidence>
<name>A0ABQ8EV91_9FUNG</name>
<dbReference type="Proteomes" id="UP001648503">
    <property type="component" value="Unassembled WGS sequence"/>
</dbReference>
<feature type="region of interest" description="Disordered" evidence="1">
    <location>
        <begin position="21"/>
        <end position="82"/>
    </location>
</feature>
<feature type="compositionally biased region" description="Acidic residues" evidence="1">
    <location>
        <begin position="332"/>
        <end position="348"/>
    </location>
</feature>
<gene>
    <name evidence="2" type="ORF">BASA50_000285</name>
</gene>
<feature type="region of interest" description="Disordered" evidence="1">
    <location>
        <begin position="474"/>
        <end position="499"/>
    </location>
</feature>
<feature type="compositionally biased region" description="Polar residues" evidence="1">
    <location>
        <begin position="644"/>
        <end position="661"/>
    </location>
</feature>
<dbReference type="EMBL" id="JAFCIX010000570">
    <property type="protein sequence ID" value="KAH6586921.1"/>
    <property type="molecule type" value="Genomic_DNA"/>
</dbReference>
<proteinExistence type="predicted"/>
<feature type="region of interest" description="Disordered" evidence="1">
    <location>
        <begin position="326"/>
        <end position="355"/>
    </location>
</feature>
<feature type="compositionally biased region" description="Low complexity" evidence="1">
    <location>
        <begin position="29"/>
        <end position="50"/>
    </location>
</feature>
<comment type="caution">
    <text evidence="2">The sequence shown here is derived from an EMBL/GenBank/DDBJ whole genome shotgun (WGS) entry which is preliminary data.</text>
</comment>
<keyword evidence="3" id="KW-1185">Reference proteome</keyword>